<dbReference type="PANTHER" id="PTHR16263:SF4">
    <property type="entry name" value="TETRATRICOPEPTIDE REPEAT PROTEIN 38"/>
    <property type="match status" value="1"/>
</dbReference>
<keyword evidence="3" id="KW-0677">Repeat</keyword>
<evidence type="ECO:0000313" key="6">
    <source>
        <dbReference type="Proteomes" id="UP000005408"/>
    </source>
</evidence>
<evidence type="ECO:0000256" key="1">
    <source>
        <dbReference type="ARBA" id="ARBA00005857"/>
    </source>
</evidence>
<accession>A0A8W8MV91</accession>
<proteinExistence type="inferred from homology"/>
<protein>
    <recommendedName>
        <fullName evidence="2">Tetratricopeptide repeat protein 38</fullName>
    </recommendedName>
</protein>
<dbReference type="EnsemblMetazoa" id="G34763.2">
    <property type="protein sequence ID" value="G34763.2:cds"/>
    <property type="gene ID" value="G34763"/>
</dbReference>
<dbReference type="EnsemblMetazoa" id="G34763.3">
    <property type="protein sequence ID" value="G34763.3:cds"/>
    <property type="gene ID" value="G34763"/>
</dbReference>
<evidence type="ECO:0000256" key="3">
    <source>
        <dbReference type="ARBA" id="ARBA00022737"/>
    </source>
</evidence>
<keyword evidence="4" id="KW-0802">TPR repeat</keyword>
<dbReference type="InterPro" id="IPR033891">
    <property type="entry name" value="TTC38"/>
</dbReference>
<organism evidence="5 6">
    <name type="scientific">Magallana gigas</name>
    <name type="common">Pacific oyster</name>
    <name type="synonym">Crassostrea gigas</name>
    <dbReference type="NCBI Taxonomy" id="29159"/>
    <lineage>
        <taxon>Eukaryota</taxon>
        <taxon>Metazoa</taxon>
        <taxon>Spiralia</taxon>
        <taxon>Lophotrochozoa</taxon>
        <taxon>Mollusca</taxon>
        <taxon>Bivalvia</taxon>
        <taxon>Autobranchia</taxon>
        <taxon>Pteriomorphia</taxon>
        <taxon>Ostreida</taxon>
        <taxon>Ostreoidea</taxon>
        <taxon>Ostreidae</taxon>
        <taxon>Magallana</taxon>
    </lineage>
</organism>
<dbReference type="Proteomes" id="UP000005408">
    <property type="component" value="Unassembled WGS sequence"/>
</dbReference>
<dbReference type="PANTHER" id="PTHR16263">
    <property type="entry name" value="TETRATRICOPEPTIDE REPEAT PROTEIN 38"/>
    <property type="match status" value="1"/>
</dbReference>
<dbReference type="Gene3D" id="1.25.40.10">
    <property type="entry name" value="Tetratricopeptide repeat domain"/>
    <property type="match status" value="1"/>
</dbReference>
<dbReference type="EnsemblMetazoa" id="G34763.4">
    <property type="protein sequence ID" value="G34763.4:cds"/>
    <property type="gene ID" value="G34763"/>
</dbReference>
<dbReference type="OMA" id="YAFNDVH"/>
<dbReference type="AlphaFoldDB" id="A0A8W8MV91"/>
<dbReference type="InterPro" id="IPR011990">
    <property type="entry name" value="TPR-like_helical_dom_sf"/>
</dbReference>
<name>A0A8W8MV91_MAGGI</name>
<dbReference type="CDD" id="cd05804">
    <property type="entry name" value="StaR_like"/>
    <property type="match status" value="1"/>
</dbReference>
<dbReference type="OrthoDB" id="1427555at2759"/>
<reference evidence="5" key="1">
    <citation type="submission" date="2022-08" db="UniProtKB">
        <authorList>
            <consortium name="EnsemblMetazoa"/>
        </authorList>
    </citation>
    <scope>IDENTIFICATION</scope>
    <source>
        <strain evidence="5">05x7-T-G4-1.051#20</strain>
    </source>
</reference>
<dbReference type="SUPFAM" id="SSF48452">
    <property type="entry name" value="TPR-like"/>
    <property type="match status" value="1"/>
</dbReference>
<comment type="similarity">
    <text evidence="1">Belongs to the TTC38 family.</text>
</comment>
<dbReference type="EnsemblMetazoa" id="G34763.1">
    <property type="protein sequence ID" value="G34763.1:cds"/>
    <property type="gene ID" value="G34763"/>
</dbReference>
<keyword evidence="6" id="KW-1185">Reference proteome</keyword>
<evidence type="ECO:0000313" key="5">
    <source>
        <dbReference type="EnsemblMetazoa" id="G34763.3:cds"/>
    </source>
</evidence>
<sequence length="473" mass="53187">MSKGNAMRNNWRDCKAWKDFGVELSTTNNEAAKLFDAVLTQYVGWYDDDSLGGLEKSVEKMIGNDPNFVMGHVIKNGLDALGTGRSYYLDKDFQAEVQTMMDLGKSPSTLPREKKHINAVKLWAQGEMTEACLVWESILEENPLDMLALKFAHDSYFYQAHHPQMRDSIARVFPKWESSMPLYSYLYGMHSFGLEECNHYAEAEKVARKGLELNRNDCWSTHSMAHVLEMTGRSSEGIQFMSSTENDWNVCAMLACHNYWHYGVYNIERGLYDEAVGLFDTQIGPRAAKSGAMLDMVDACSLLYRLNLEGIKVKDKWREFNEVCKDHVDDHILTFNDAHFLMASLGAGDKSAADKLLTSLKEFAKGTGKGDNQKISKEVGVPLCEALVAYDAGDFAKAVSLVQPIRYKIITIGGSHAQRDVFNLFLIHAALQSPQKDHNRLARILLTERKALKSNSPLTDRLISRAMAVHADG</sequence>
<evidence type="ECO:0000256" key="2">
    <source>
        <dbReference type="ARBA" id="ARBA00019992"/>
    </source>
</evidence>
<evidence type="ECO:0000256" key="4">
    <source>
        <dbReference type="ARBA" id="ARBA00022803"/>
    </source>
</evidence>